<evidence type="ECO:0000256" key="2">
    <source>
        <dbReference type="ARBA" id="ARBA00009776"/>
    </source>
</evidence>
<dbReference type="CDD" id="cd01672">
    <property type="entry name" value="TMPK"/>
    <property type="match status" value="1"/>
</dbReference>
<comment type="similarity">
    <text evidence="2">Belongs to the thymidylate kinase family.</text>
</comment>
<evidence type="ECO:0000313" key="11">
    <source>
        <dbReference type="Proteomes" id="UP001492380"/>
    </source>
</evidence>
<dbReference type="SUPFAM" id="SSF52540">
    <property type="entry name" value="P-loop containing nucleoside triphosphate hydrolases"/>
    <property type="match status" value="1"/>
</dbReference>
<evidence type="ECO:0000256" key="7">
    <source>
        <dbReference type="ARBA" id="ARBA00022777"/>
    </source>
</evidence>
<reference evidence="10 11" key="1">
    <citation type="submission" date="2024-04" db="EMBL/GenBank/DDBJ databases">
        <title>Phyllosticta paracitricarpa is synonymous to the EU quarantine fungus P. citricarpa based on phylogenomic analyses.</title>
        <authorList>
            <consortium name="Lawrence Berkeley National Laboratory"/>
            <person name="Van Ingen-Buijs V.A."/>
            <person name="Van Westerhoven A.C."/>
            <person name="Haridas S."/>
            <person name="Skiadas P."/>
            <person name="Martin F."/>
            <person name="Groenewald J.Z."/>
            <person name="Crous P.W."/>
            <person name="Seidl M.F."/>
        </authorList>
    </citation>
    <scope>NUCLEOTIDE SEQUENCE [LARGE SCALE GENOMIC DNA]</scope>
    <source>
        <strain evidence="10 11">CBS 123374</strain>
    </source>
</reference>
<feature type="domain" description="Thymidylate kinase-like" evidence="9">
    <location>
        <begin position="9"/>
        <end position="191"/>
    </location>
</feature>
<dbReference type="NCBIfam" id="TIGR00041">
    <property type="entry name" value="DTMP_kinase"/>
    <property type="match status" value="1"/>
</dbReference>
<evidence type="ECO:0000256" key="5">
    <source>
        <dbReference type="ARBA" id="ARBA00022727"/>
    </source>
</evidence>
<dbReference type="InterPro" id="IPR027417">
    <property type="entry name" value="P-loop_NTPase"/>
</dbReference>
<dbReference type="Gene3D" id="3.40.50.300">
    <property type="entry name" value="P-loop containing nucleotide triphosphate hydrolases"/>
    <property type="match status" value="1"/>
</dbReference>
<dbReference type="EMBL" id="JBBWRZ010000009">
    <property type="protein sequence ID" value="KAK8229311.1"/>
    <property type="molecule type" value="Genomic_DNA"/>
</dbReference>
<evidence type="ECO:0000259" key="9">
    <source>
        <dbReference type="Pfam" id="PF02223"/>
    </source>
</evidence>
<dbReference type="PANTHER" id="PTHR10344:SF1">
    <property type="entry name" value="THYMIDYLATE KINASE"/>
    <property type="match status" value="1"/>
</dbReference>
<keyword evidence="5" id="KW-0545">Nucleotide biosynthesis</keyword>
<keyword evidence="4" id="KW-0808">Transferase</keyword>
<organism evidence="10 11">
    <name type="scientific">Phyllosticta capitalensis</name>
    <dbReference type="NCBI Taxonomy" id="121624"/>
    <lineage>
        <taxon>Eukaryota</taxon>
        <taxon>Fungi</taxon>
        <taxon>Dikarya</taxon>
        <taxon>Ascomycota</taxon>
        <taxon>Pezizomycotina</taxon>
        <taxon>Dothideomycetes</taxon>
        <taxon>Dothideomycetes incertae sedis</taxon>
        <taxon>Botryosphaeriales</taxon>
        <taxon>Phyllostictaceae</taxon>
        <taxon>Phyllosticta</taxon>
    </lineage>
</organism>
<dbReference type="Pfam" id="PF02223">
    <property type="entry name" value="Thymidylate_kin"/>
    <property type="match status" value="1"/>
</dbReference>
<accession>A0ABR1YH16</accession>
<evidence type="ECO:0000313" key="10">
    <source>
        <dbReference type="EMBL" id="KAK8229311.1"/>
    </source>
</evidence>
<keyword evidence="6" id="KW-0547">Nucleotide-binding</keyword>
<proteinExistence type="inferred from homology"/>
<keyword evidence="8" id="KW-0067">ATP-binding</keyword>
<evidence type="ECO:0000256" key="6">
    <source>
        <dbReference type="ARBA" id="ARBA00022741"/>
    </source>
</evidence>
<evidence type="ECO:0000256" key="1">
    <source>
        <dbReference type="ARBA" id="ARBA00004992"/>
    </source>
</evidence>
<keyword evidence="11" id="KW-1185">Reference proteome</keyword>
<dbReference type="PANTHER" id="PTHR10344">
    <property type="entry name" value="THYMIDYLATE KINASE"/>
    <property type="match status" value="1"/>
</dbReference>
<evidence type="ECO:0000256" key="3">
    <source>
        <dbReference type="ARBA" id="ARBA00012980"/>
    </source>
</evidence>
<evidence type="ECO:0000256" key="4">
    <source>
        <dbReference type="ARBA" id="ARBA00022679"/>
    </source>
</evidence>
<dbReference type="InterPro" id="IPR018095">
    <property type="entry name" value="Thymidylate_kin_CS"/>
</dbReference>
<keyword evidence="7 10" id="KW-0418">Kinase</keyword>
<dbReference type="InterPro" id="IPR018094">
    <property type="entry name" value="Thymidylate_kinase"/>
</dbReference>
<dbReference type="EC" id="2.7.4.9" evidence="3"/>
<protein>
    <recommendedName>
        <fullName evidence="3">dTMP kinase</fullName>
        <ecNumber evidence="3">2.7.4.9</ecNumber>
    </recommendedName>
</protein>
<dbReference type="InterPro" id="IPR039430">
    <property type="entry name" value="Thymidylate_kin-like_dom"/>
</dbReference>
<dbReference type="HAMAP" id="MF_00165">
    <property type="entry name" value="Thymidylate_kinase"/>
    <property type="match status" value="1"/>
</dbReference>
<comment type="caution">
    <text evidence="10">The sequence shown here is derived from an EMBL/GenBank/DDBJ whole genome shotgun (WGS) entry which is preliminary data.</text>
</comment>
<dbReference type="PROSITE" id="PS01331">
    <property type="entry name" value="THYMIDYLATE_KINASE"/>
    <property type="match status" value="1"/>
</dbReference>
<evidence type="ECO:0000256" key="8">
    <source>
        <dbReference type="ARBA" id="ARBA00022840"/>
    </source>
</evidence>
<comment type="pathway">
    <text evidence="1">Pyrimidine metabolism; dTTP biosynthesis.</text>
</comment>
<dbReference type="GO" id="GO:0016301">
    <property type="term" value="F:kinase activity"/>
    <property type="evidence" value="ECO:0007669"/>
    <property type="project" value="UniProtKB-KW"/>
</dbReference>
<name>A0ABR1YH16_9PEZI</name>
<sequence>MARGKLIVFEGLDRAGKSTQCASLVSSLQARGHAVRHQRFPDRTTPIGQMINAYLTGASEQEDHVIHLLFSANRWEVASSIKADIEAGVNVVIDRYYYSGCVYSAAKDNPSLSLAWARQPEEGLPRPDVVIFLDISPEAAAQRGGYGAEKYENARMQQRVRELFKSMRELGEEKEDFVTIDGGEEQEKVAAAVEAAVLEAFGRVDQGSLPLRAVKPLQ</sequence>
<dbReference type="Proteomes" id="UP001492380">
    <property type="component" value="Unassembled WGS sequence"/>
</dbReference>
<gene>
    <name evidence="10" type="ORF">HDK90DRAFT_353121</name>
</gene>